<feature type="domain" description="SusE outer membrane protein" evidence="2">
    <location>
        <begin position="25"/>
        <end position="131"/>
    </location>
</feature>
<dbReference type="Gene3D" id="2.60.40.3620">
    <property type="match status" value="1"/>
</dbReference>
<keyword evidence="1" id="KW-0732">Signal</keyword>
<proteinExistence type="predicted"/>
<evidence type="ECO:0000313" key="4">
    <source>
        <dbReference type="Proteomes" id="UP001597508"/>
    </source>
</evidence>
<dbReference type="InterPro" id="IPR025970">
    <property type="entry name" value="SusE"/>
</dbReference>
<protein>
    <submittedName>
        <fullName evidence="3">SusE domain-containing protein</fullName>
    </submittedName>
</protein>
<feature type="chain" id="PRO_5046715784" evidence="1">
    <location>
        <begin position="24"/>
        <end position="366"/>
    </location>
</feature>
<feature type="signal peptide" evidence="1">
    <location>
        <begin position="1"/>
        <end position="23"/>
    </location>
</feature>
<evidence type="ECO:0000313" key="3">
    <source>
        <dbReference type="EMBL" id="MFD2567371.1"/>
    </source>
</evidence>
<gene>
    <name evidence="3" type="ORF">ACFSRZ_08305</name>
</gene>
<evidence type="ECO:0000256" key="1">
    <source>
        <dbReference type="SAM" id="SignalP"/>
    </source>
</evidence>
<dbReference type="EMBL" id="JBHULH010000004">
    <property type="protein sequence ID" value="MFD2567371.1"/>
    <property type="molecule type" value="Genomic_DNA"/>
</dbReference>
<dbReference type="Pfam" id="PF14292">
    <property type="entry name" value="SusE"/>
    <property type="match status" value="1"/>
</dbReference>
<keyword evidence="4" id="KW-1185">Reference proteome</keyword>
<name>A0ABW5LTG8_9FLAO</name>
<dbReference type="Proteomes" id="UP001597508">
    <property type="component" value="Unassembled WGS sequence"/>
</dbReference>
<accession>A0ABW5LTG8</accession>
<comment type="caution">
    <text evidence="3">The sequence shown here is derived from an EMBL/GenBank/DDBJ whole genome shotgun (WGS) entry which is preliminary data.</text>
</comment>
<sequence>MKNLKQLSIYAFAALFIVLFSSCDDDSEQFTVTPTAAFSLSDLSINAIELDPINTSNPAATFNWTEADYGQQASVNYSIEVSVEDTFAAPHVITTVTGNTSVTVSINEMNSAAGSIGLAPFQWGTMYVRVKSTLGTQNGLPGYSNTISFDVLPFFNYPFTDYYLVGDGTAPGWNNNSNNPPIFRDGSNSNVYYYTGFFTAGHFKLLEVKGLWQPQWGTNDGSTIEVNDGTGSDPERFPTAGGAGITTPGFYTFTIDFSTNTYTFGPYNASGAANYTSMTLQGSATGSATAMTQSTFDSHLWYLNSVHLTQGNVQFMTNTSSVWGGTTEFSGLATENGGNVPVVVEDDYDVWYNDLTGHYILIPLNL</sequence>
<organism evidence="3 4">
    <name type="scientific">Pseudotenacibaculum haliotis</name>
    <dbReference type="NCBI Taxonomy" id="1862138"/>
    <lineage>
        <taxon>Bacteria</taxon>
        <taxon>Pseudomonadati</taxon>
        <taxon>Bacteroidota</taxon>
        <taxon>Flavobacteriia</taxon>
        <taxon>Flavobacteriales</taxon>
        <taxon>Flavobacteriaceae</taxon>
        <taxon>Pseudotenacibaculum</taxon>
    </lineage>
</organism>
<reference evidence="4" key="1">
    <citation type="journal article" date="2019" name="Int. J. Syst. Evol. Microbiol.">
        <title>The Global Catalogue of Microorganisms (GCM) 10K type strain sequencing project: providing services to taxonomists for standard genome sequencing and annotation.</title>
        <authorList>
            <consortium name="The Broad Institute Genomics Platform"/>
            <consortium name="The Broad Institute Genome Sequencing Center for Infectious Disease"/>
            <person name="Wu L."/>
            <person name="Ma J."/>
        </authorList>
    </citation>
    <scope>NUCLEOTIDE SEQUENCE [LARGE SCALE GENOMIC DNA]</scope>
    <source>
        <strain evidence="4">KCTC 52127</strain>
    </source>
</reference>
<dbReference type="RefSeq" id="WP_379666082.1">
    <property type="nucleotide sequence ID" value="NZ_JBHULH010000004.1"/>
</dbReference>
<dbReference type="PROSITE" id="PS51257">
    <property type="entry name" value="PROKAR_LIPOPROTEIN"/>
    <property type="match status" value="1"/>
</dbReference>
<evidence type="ECO:0000259" key="2">
    <source>
        <dbReference type="Pfam" id="PF14292"/>
    </source>
</evidence>